<sequence>MKIILKAILILISAIFSLGLCLAIGWYWHPAQISLIVTGASGIVGVIGLHVSLALPSKNQMHHKTSKALIYKSWEIKRELSDELANFLWLGVILGGILVTTLSVLLNLYSGQFGNYDKVWGLMIIGGPGNLVHILISKTLFTLFKNKL</sequence>
<comment type="caution">
    <text evidence="2">The sequence shown here is derived from an EMBL/GenBank/DDBJ whole genome shotgun (WGS) entry which is preliminary data.</text>
</comment>
<protein>
    <submittedName>
        <fullName evidence="2">Uncharacterized protein</fullName>
    </submittedName>
</protein>
<dbReference type="Proteomes" id="UP000230543">
    <property type="component" value="Unassembled WGS sequence"/>
</dbReference>
<organism evidence="2 3">
    <name type="scientific">Candidatus Komeilibacteria bacterium CG10_big_fil_rev_8_21_14_0_10_41_13</name>
    <dbReference type="NCBI Taxonomy" id="1974476"/>
    <lineage>
        <taxon>Bacteria</taxon>
        <taxon>Candidatus Komeiliibacteriota</taxon>
    </lineage>
</organism>
<proteinExistence type="predicted"/>
<evidence type="ECO:0000256" key="1">
    <source>
        <dbReference type="SAM" id="Phobius"/>
    </source>
</evidence>
<keyword evidence="1" id="KW-0812">Transmembrane</keyword>
<accession>A0A2M6WCH3</accession>
<reference evidence="3" key="1">
    <citation type="submission" date="2017-09" db="EMBL/GenBank/DDBJ databases">
        <title>Depth-based differentiation of microbial function through sediment-hosted aquifers and enrichment of novel symbionts in the deep terrestrial subsurface.</title>
        <authorList>
            <person name="Probst A.J."/>
            <person name="Ladd B."/>
            <person name="Jarett J.K."/>
            <person name="Geller-Mcgrath D.E."/>
            <person name="Sieber C.M.K."/>
            <person name="Emerson J.B."/>
            <person name="Anantharaman K."/>
            <person name="Thomas B.C."/>
            <person name="Malmstrom R."/>
            <person name="Stieglmeier M."/>
            <person name="Klingl A."/>
            <person name="Woyke T."/>
            <person name="Ryan C.M."/>
            <person name="Banfield J.F."/>
        </authorList>
    </citation>
    <scope>NUCLEOTIDE SEQUENCE [LARGE SCALE GENOMIC DNA]</scope>
</reference>
<feature type="transmembrane region" description="Helical" evidence="1">
    <location>
        <begin position="33"/>
        <end position="55"/>
    </location>
</feature>
<keyword evidence="1" id="KW-0472">Membrane</keyword>
<dbReference type="EMBL" id="PFBO01000059">
    <property type="protein sequence ID" value="PIT90482.1"/>
    <property type="molecule type" value="Genomic_DNA"/>
</dbReference>
<evidence type="ECO:0000313" key="2">
    <source>
        <dbReference type="EMBL" id="PIT90482.1"/>
    </source>
</evidence>
<feature type="transmembrane region" description="Helical" evidence="1">
    <location>
        <begin position="7"/>
        <end position="27"/>
    </location>
</feature>
<feature type="transmembrane region" description="Helical" evidence="1">
    <location>
        <begin position="120"/>
        <end position="144"/>
    </location>
</feature>
<keyword evidence="1" id="KW-1133">Transmembrane helix</keyword>
<gene>
    <name evidence="2" type="ORF">COU22_01915</name>
</gene>
<dbReference type="AlphaFoldDB" id="A0A2M6WCH3"/>
<feature type="transmembrane region" description="Helical" evidence="1">
    <location>
        <begin position="87"/>
        <end position="108"/>
    </location>
</feature>
<name>A0A2M6WCH3_9BACT</name>
<evidence type="ECO:0000313" key="3">
    <source>
        <dbReference type="Proteomes" id="UP000230543"/>
    </source>
</evidence>